<organism evidence="7 8">
    <name type="scientific">Paenibacillus selenitireducens</name>
    <dbReference type="NCBI Taxonomy" id="1324314"/>
    <lineage>
        <taxon>Bacteria</taxon>
        <taxon>Bacillati</taxon>
        <taxon>Bacillota</taxon>
        <taxon>Bacilli</taxon>
        <taxon>Bacillales</taxon>
        <taxon>Paenibacillaceae</taxon>
        <taxon>Paenibacillus</taxon>
    </lineage>
</organism>
<gene>
    <name evidence="7" type="ORF">BVG16_13570</name>
</gene>
<dbReference type="Pfam" id="PF05105">
    <property type="entry name" value="Phage_holin_4_1"/>
    <property type="match status" value="1"/>
</dbReference>
<comment type="caution">
    <text evidence="7">The sequence shown here is derived from an EMBL/GenBank/DDBJ whole genome shotgun (WGS) entry which is preliminary data.</text>
</comment>
<dbReference type="GO" id="GO:0016020">
    <property type="term" value="C:membrane"/>
    <property type="evidence" value="ECO:0007669"/>
    <property type="project" value="UniProtKB-SubCell"/>
</dbReference>
<feature type="transmembrane region" description="Helical" evidence="6">
    <location>
        <begin position="84"/>
        <end position="101"/>
    </location>
</feature>
<name>A0A1T2XC67_9BACL</name>
<keyword evidence="3 6" id="KW-1133">Transmembrane helix</keyword>
<dbReference type="Proteomes" id="UP000190188">
    <property type="component" value="Unassembled WGS sequence"/>
</dbReference>
<protein>
    <submittedName>
        <fullName evidence="7">Holin</fullName>
    </submittedName>
</protein>
<comment type="subcellular location">
    <subcellularLocation>
        <location evidence="1">Membrane</location>
        <topology evidence="1">Multi-pass membrane protein</topology>
    </subcellularLocation>
</comment>
<proteinExistence type="inferred from homology"/>
<dbReference type="InterPro" id="IPR006480">
    <property type="entry name" value="Phage_holin_4_1"/>
</dbReference>
<evidence type="ECO:0000313" key="8">
    <source>
        <dbReference type="Proteomes" id="UP000190188"/>
    </source>
</evidence>
<evidence type="ECO:0000256" key="2">
    <source>
        <dbReference type="ARBA" id="ARBA00022692"/>
    </source>
</evidence>
<comment type="similarity">
    <text evidence="5">Belongs to the bacteriophage holin family. Cp-1 holin subfamily.</text>
</comment>
<sequence>MDKFWSTIVGAILVPAFNFLYGGATKSMMIALIFFIVLDWITGTRAAKKDNSYASEYGIDGVFRTFFILLLPAGGHLLDEAFGLPGVLFGALCIGVLYHTLQSMIANAVRAGWANWFPEKLLIKITDWVKSELDKKVQRAESRKGDSGN</sequence>
<dbReference type="STRING" id="1324314.BVG16_13570"/>
<reference evidence="7 8" key="1">
    <citation type="submission" date="2017-01" db="EMBL/GenBank/DDBJ databases">
        <title>Genome analysis of Paenibacillus selenitrireducens ES3-24.</title>
        <authorList>
            <person name="Xu D."/>
            <person name="Yao R."/>
            <person name="Zheng S."/>
        </authorList>
    </citation>
    <scope>NUCLEOTIDE SEQUENCE [LARGE SCALE GENOMIC DNA]</scope>
    <source>
        <strain evidence="7 8">ES3-24</strain>
    </source>
</reference>
<dbReference type="RefSeq" id="WP_078499220.1">
    <property type="nucleotide sequence ID" value="NZ_MSZX01000005.1"/>
</dbReference>
<dbReference type="AlphaFoldDB" id="A0A1T2XC67"/>
<evidence type="ECO:0000256" key="3">
    <source>
        <dbReference type="ARBA" id="ARBA00022989"/>
    </source>
</evidence>
<evidence type="ECO:0000256" key="5">
    <source>
        <dbReference type="ARBA" id="ARBA00023600"/>
    </source>
</evidence>
<keyword evidence="8" id="KW-1185">Reference proteome</keyword>
<dbReference type="EMBL" id="MSZX01000005">
    <property type="protein sequence ID" value="OPA77479.1"/>
    <property type="molecule type" value="Genomic_DNA"/>
</dbReference>
<keyword evidence="4 6" id="KW-0472">Membrane</keyword>
<accession>A0A1T2XC67</accession>
<keyword evidence="2 6" id="KW-0812">Transmembrane</keyword>
<dbReference type="OrthoDB" id="2885993at2"/>
<evidence type="ECO:0000313" key="7">
    <source>
        <dbReference type="EMBL" id="OPA77479.1"/>
    </source>
</evidence>
<evidence type="ECO:0000256" key="6">
    <source>
        <dbReference type="SAM" id="Phobius"/>
    </source>
</evidence>
<evidence type="ECO:0000256" key="4">
    <source>
        <dbReference type="ARBA" id="ARBA00023136"/>
    </source>
</evidence>
<evidence type="ECO:0000256" key="1">
    <source>
        <dbReference type="ARBA" id="ARBA00004141"/>
    </source>
</evidence>
<feature type="transmembrane region" description="Helical" evidence="6">
    <location>
        <begin position="20"/>
        <end position="41"/>
    </location>
</feature>